<dbReference type="SUPFAM" id="SSF51322">
    <property type="entry name" value="Cyanovirin-N"/>
    <property type="match status" value="1"/>
</dbReference>
<dbReference type="GeneID" id="87815603"/>
<protein>
    <submittedName>
        <fullName evidence="3">Cyanovirin-N</fullName>
    </submittedName>
</protein>
<keyword evidence="4" id="KW-1185">Reference proteome</keyword>
<dbReference type="PROSITE" id="PS51257">
    <property type="entry name" value="PROKAR_LIPOPROTEIN"/>
    <property type="match status" value="1"/>
</dbReference>
<sequence length="145" mass="15231">MKLTVSALALSLGASGVLASNFVASCKESTIKVSGRTLTASCKNIFGNYKCSHLNLNTCLKNRYGSLQADPDGTGPHLDQCINCTNEEPDTGVIVDGGPSLLYCQCDPGTGAAQANWPTAIFDLNTIVDNQNGILHCYDVKGTVC</sequence>
<keyword evidence="1" id="KW-0732">Signal</keyword>
<dbReference type="Pfam" id="PF08881">
    <property type="entry name" value="CVNH"/>
    <property type="match status" value="1"/>
</dbReference>
<dbReference type="AlphaFoldDB" id="A0AAN6VBF7"/>
<dbReference type="InterPro" id="IPR011058">
    <property type="entry name" value="Cyanovirin-N"/>
</dbReference>
<feature type="domain" description="Cyanovirin-N" evidence="2">
    <location>
        <begin position="21"/>
        <end position="137"/>
    </location>
</feature>
<dbReference type="SMART" id="SM01111">
    <property type="entry name" value="CVNH"/>
    <property type="match status" value="1"/>
</dbReference>
<dbReference type="Proteomes" id="UP001302676">
    <property type="component" value="Unassembled WGS sequence"/>
</dbReference>
<feature type="chain" id="PRO_5043039258" evidence="1">
    <location>
        <begin position="20"/>
        <end position="145"/>
    </location>
</feature>
<organism evidence="3 4">
    <name type="scientific">Dichotomopilus funicola</name>
    <dbReference type="NCBI Taxonomy" id="1934379"/>
    <lineage>
        <taxon>Eukaryota</taxon>
        <taxon>Fungi</taxon>
        <taxon>Dikarya</taxon>
        <taxon>Ascomycota</taxon>
        <taxon>Pezizomycotina</taxon>
        <taxon>Sordariomycetes</taxon>
        <taxon>Sordariomycetidae</taxon>
        <taxon>Sordariales</taxon>
        <taxon>Chaetomiaceae</taxon>
        <taxon>Dichotomopilus</taxon>
    </lineage>
</organism>
<feature type="signal peptide" evidence="1">
    <location>
        <begin position="1"/>
        <end position="19"/>
    </location>
</feature>
<evidence type="ECO:0000256" key="1">
    <source>
        <dbReference type="SAM" id="SignalP"/>
    </source>
</evidence>
<reference evidence="3" key="1">
    <citation type="journal article" date="2023" name="Mol. Phylogenet. Evol.">
        <title>Genome-scale phylogeny and comparative genomics of the fungal order Sordariales.</title>
        <authorList>
            <person name="Hensen N."/>
            <person name="Bonometti L."/>
            <person name="Westerberg I."/>
            <person name="Brannstrom I.O."/>
            <person name="Guillou S."/>
            <person name="Cros-Aarteil S."/>
            <person name="Calhoun S."/>
            <person name="Haridas S."/>
            <person name="Kuo A."/>
            <person name="Mondo S."/>
            <person name="Pangilinan J."/>
            <person name="Riley R."/>
            <person name="LaButti K."/>
            <person name="Andreopoulos B."/>
            <person name="Lipzen A."/>
            <person name="Chen C."/>
            <person name="Yan M."/>
            <person name="Daum C."/>
            <person name="Ng V."/>
            <person name="Clum A."/>
            <person name="Steindorff A."/>
            <person name="Ohm R.A."/>
            <person name="Martin F."/>
            <person name="Silar P."/>
            <person name="Natvig D.O."/>
            <person name="Lalanne C."/>
            <person name="Gautier V."/>
            <person name="Ament-Velasquez S.L."/>
            <person name="Kruys A."/>
            <person name="Hutchinson M.I."/>
            <person name="Powell A.J."/>
            <person name="Barry K."/>
            <person name="Miller A.N."/>
            <person name="Grigoriev I.V."/>
            <person name="Debuchy R."/>
            <person name="Gladieux P."/>
            <person name="Hiltunen Thoren M."/>
            <person name="Johannesson H."/>
        </authorList>
    </citation>
    <scope>NUCLEOTIDE SEQUENCE</scope>
    <source>
        <strain evidence="3">CBS 141.50</strain>
    </source>
</reference>
<evidence type="ECO:0000313" key="3">
    <source>
        <dbReference type="EMBL" id="KAK4148322.1"/>
    </source>
</evidence>
<dbReference type="EMBL" id="MU853554">
    <property type="protein sequence ID" value="KAK4148322.1"/>
    <property type="molecule type" value="Genomic_DNA"/>
</dbReference>
<reference evidence="3" key="2">
    <citation type="submission" date="2023-05" db="EMBL/GenBank/DDBJ databases">
        <authorList>
            <consortium name="Lawrence Berkeley National Laboratory"/>
            <person name="Steindorff A."/>
            <person name="Hensen N."/>
            <person name="Bonometti L."/>
            <person name="Westerberg I."/>
            <person name="Brannstrom I.O."/>
            <person name="Guillou S."/>
            <person name="Cros-Aarteil S."/>
            <person name="Calhoun S."/>
            <person name="Haridas S."/>
            <person name="Kuo A."/>
            <person name="Mondo S."/>
            <person name="Pangilinan J."/>
            <person name="Riley R."/>
            <person name="Labutti K."/>
            <person name="Andreopoulos B."/>
            <person name="Lipzen A."/>
            <person name="Chen C."/>
            <person name="Yanf M."/>
            <person name="Daum C."/>
            <person name="Ng V."/>
            <person name="Clum A."/>
            <person name="Ohm R."/>
            <person name="Martin F."/>
            <person name="Silar P."/>
            <person name="Natvig D."/>
            <person name="Lalanne C."/>
            <person name="Gautier V."/>
            <person name="Ament-Velasquez S.L."/>
            <person name="Kruys A."/>
            <person name="Hutchinson M.I."/>
            <person name="Powell A.J."/>
            <person name="Barry K."/>
            <person name="Miller A.N."/>
            <person name="Grigoriev I.V."/>
            <person name="Debuchy R."/>
            <person name="Gladieux P."/>
            <person name="Thoren M.H."/>
            <person name="Johannesson H."/>
        </authorList>
    </citation>
    <scope>NUCLEOTIDE SEQUENCE</scope>
    <source>
        <strain evidence="3">CBS 141.50</strain>
    </source>
</reference>
<dbReference type="RefSeq" id="XP_062641693.1">
    <property type="nucleotide sequence ID" value="XM_062778990.1"/>
</dbReference>
<evidence type="ECO:0000313" key="4">
    <source>
        <dbReference type="Proteomes" id="UP001302676"/>
    </source>
</evidence>
<dbReference type="Gene3D" id="2.30.60.10">
    <property type="entry name" value="Cyanovirin-N"/>
    <property type="match status" value="1"/>
</dbReference>
<name>A0AAN6VBF7_9PEZI</name>
<evidence type="ECO:0000259" key="2">
    <source>
        <dbReference type="SMART" id="SM01111"/>
    </source>
</evidence>
<gene>
    <name evidence="3" type="ORF">C8A04DRAFT_24131</name>
</gene>
<proteinExistence type="predicted"/>
<comment type="caution">
    <text evidence="3">The sequence shown here is derived from an EMBL/GenBank/DDBJ whole genome shotgun (WGS) entry which is preliminary data.</text>
</comment>
<accession>A0AAN6VBF7</accession>
<dbReference type="InterPro" id="IPR036673">
    <property type="entry name" value="Cyanovirin-N_sf"/>
</dbReference>